<dbReference type="AlphaFoldDB" id="A0AAP5EE26"/>
<dbReference type="RefSeq" id="WP_307107200.1">
    <property type="nucleotide sequence ID" value="NZ_JAUTAS010000001.1"/>
</dbReference>
<keyword evidence="2" id="KW-0564">Palmitate</keyword>
<evidence type="ECO:0000313" key="4">
    <source>
        <dbReference type="Proteomes" id="UP001226084"/>
    </source>
</evidence>
<dbReference type="NCBIfam" id="TIGR01845">
    <property type="entry name" value="outer_NodT"/>
    <property type="match status" value="1"/>
</dbReference>
<keyword evidence="2" id="KW-1134">Transmembrane beta strand</keyword>
<gene>
    <name evidence="3" type="ORF">QE424_002345</name>
</gene>
<dbReference type="PANTHER" id="PTHR30203">
    <property type="entry name" value="OUTER MEMBRANE CATION EFFLUX PROTEIN"/>
    <property type="match status" value="1"/>
</dbReference>
<name>A0AAP5EE26_9GAMM</name>
<dbReference type="Pfam" id="PF02321">
    <property type="entry name" value="OEP"/>
    <property type="match status" value="2"/>
</dbReference>
<dbReference type="EMBL" id="JAUTAS010000001">
    <property type="protein sequence ID" value="MDQ1109186.1"/>
    <property type="molecule type" value="Genomic_DNA"/>
</dbReference>
<protein>
    <submittedName>
        <fullName evidence="3">NodT family efflux transporter outer membrane factor (OMF) lipoprotein</fullName>
    </submittedName>
</protein>
<evidence type="ECO:0000256" key="2">
    <source>
        <dbReference type="RuleBase" id="RU362097"/>
    </source>
</evidence>
<accession>A0AAP5EE26</accession>
<dbReference type="Gene3D" id="2.20.200.10">
    <property type="entry name" value="Outer membrane efflux proteins (OEP)"/>
    <property type="match status" value="1"/>
</dbReference>
<dbReference type="InterPro" id="IPR010131">
    <property type="entry name" value="MdtP/NodT-like"/>
</dbReference>
<organism evidence="3 4">
    <name type="scientific">Stenotrophomonas rhizophila</name>
    <dbReference type="NCBI Taxonomy" id="216778"/>
    <lineage>
        <taxon>Bacteria</taxon>
        <taxon>Pseudomonadati</taxon>
        <taxon>Pseudomonadota</taxon>
        <taxon>Gammaproteobacteria</taxon>
        <taxon>Lysobacterales</taxon>
        <taxon>Lysobacteraceae</taxon>
        <taxon>Stenotrophomonas</taxon>
    </lineage>
</organism>
<reference evidence="3" key="1">
    <citation type="submission" date="2023-07" db="EMBL/GenBank/DDBJ databases">
        <title>Functional and genomic diversity of the sorghum phyllosphere microbiome.</title>
        <authorList>
            <person name="Shade A."/>
        </authorList>
    </citation>
    <scope>NUCLEOTIDE SEQUENCE</scope>
    <source>
        <strain evidence="3">SORGH_AS_0457</strain>
    </source>
</reference>
<proteinExistence type="inferred from homology"/>
<keyword evidence="2" id="KW-0812">Transmembrane</keyword>
<dbReference type="InterPro" id="IPR003423">
    <property type="entry name" value="OMP_efflux"/>
</dbReference>
<keyword evidence="2 3" id="KW-0449">Lipoprotein</keyword>
<dbReference type="PROSITE" id="PS51257">
    <property type="entry name" value="PROKAR_LIPOPROTEIN"/>
    <property type="match status" value="1"/>
</dbReference>
<keyword evidence="2" id="KW-0472">Membrane</keyword>
<evidence type="ECO:0000256" key="1">
    <source>
        <dbReference type="ARBA" id="ARBA00007613"/>
    </source>
</evidence>
<comment type="subcellular location">
    <subcellularLocation>
        <location evidence="2">Cell outer membrane</location>
        <topology evidence="2">Lipid-anchor</topology>
    </subcellularLocation>
</comment>
<evidence type="ECO:0000313" key="3">
    <source>
        <dbReference type="EMBL" id="MDQ1109186.1"/>
    </source>
</evidence>
<dbReference type="SUPFAM" id="SSF56954">
    <property type="entry name" value="Outer membrane efflux proteins (OEP)"/>
    <property type="match status" value="1"/>
</dbReference>
<dbReference type="GO" id="GO:0009279">
    <property type="term" value="C:cell outer membrane"/>
    <property type="evidence" value="ECO:0007669"/>
    <property type="project" value="UniProtKB-SubCell"/>
</dbReference>
<comment type="similarity">
    <text evidence="1 2">Belongs to the outer membrane factor (OMF) (TC 1.B.17) family.</text>
</comment>
<dbReference type="PANTHER" id="PTHR30203:SF32">
    <property type="entry name" value="CATION EFFLUX SYSTEM PROTEIN CUSC"/>
    <property type="match status" value="1"/>
</dbReference>
<comment type="caution">
    <text evidence="3">The sequence shown here is derived from an EMBL/GenBank/DDBJ whole genome shotgun (WGS) entry which is preliminary data.</text>
</comment>
<dbReference type="Gene3D" id="1.20.1600.10">
    <property type="entry name" value="Outer membrane efflux proteins (OEP)"/>
    <property type="match status" value="1"/>
</dbReference>
<dbReference type="GO" id="GO:0015562">
    <property type="term" value="F:efflux transmembrane transporter activity"/>
    <property type="evidence" value="ECO:0007669"/>
    <property type="project" value="InterPro"/>
</dbReference>
<dbReference type="Proteomes" id="UP001226084">
    <property type="component" value="Unassembled WGS sequence"/>
</dbReference>
<sequence>MKTSILLSTTLLLSACVSTGQYQVDPPSVPAVYGRGDAQRNAPVETSNAPSPLRTDVRDDAWWTGFGDPRLDRVIARALQANTDLASAGLAVQRARLQAGLSDNALWPQPSGSVGSSGNRPIDQGADWNRSSSAGVSLQWEIDLWGRLRTQRDIAQWEAQASEEDLQNTALLVIGDVATQYWTLAYLNQSIAAGEANLVRLQRTRELVQARFTAGAVSRLEVRQATQQLEAQRAAQSALEQQRVASRNALTVLLDGQPWPQADEPQALDGAGSPAIAEGLPADLLGRRPDLRAAELRLRNSLKNIKVTATSYYPALSLTGGVSSGATTLSDVLKNPVASLGAGLSLPFLNLRQAQLDTRIAGTDYQIAANTFRRTLYTALSEVDNALSARTQFATQVAASQASYDEAVQIERMYEVRYRVGATDLRTWLEAQQTRRDAELSLASVKQKQLVNDVTLFKALGGSANGPV</sequence>